<dbReference type="EMBL" id="LBMM01019268">
    <property type="protein sequence ID" value="KMQ83571.1"/>
    <property type="molecule type" value="Genomic_DNA"/>
</dbReference>
<dbReference type="AlphaFoldDB" id="A0A0J7K0B1"/>
<organism evidence="2 3">
    <name type="scientific">Lasius niger</name>
    <name type="common">Black garden ant</name>
    <dbReference type="NCBI Taxonomy" id="67767"/>
    <lineage>
        <taxon>Eukaryota</taxon>
        <taxon>Metazoa</taxon>
        <taxon>Ecdysozoa</taxon>
        <taxon>Arthropoda</taxon>
        <taxon>Hexapoda</taxon>
        <taxon>Insecta</taxon>
        <taxon>Pterygota</taxon>
        <taxon>Neoptera</taxon>
        <taxon>Endopterygota</taxon>
        <taxon>Hymenoptera</taxon>
        <taxon>Apocrita</taxon>
        <taxon>Aculeata</taxon>
        <taxon>Formicoidea</taxon>
        <taxon>Formicidae</taxon>
        <taxon>Formicinae</taxon>
        <taxon>Lasius</taxon>
        <taxon>Lasius</taxon>
    </lineage>
</organism>
<dbReference type="GO" id="GO:0005634">
    <property type="term" value="C:nucleus"/>
    <property type="evidence" value="ECO:0007669"/>
    <property type="project" value="TreeGrafter"/>
</dbReference>
<keyword evidence="2" id="KW-0647">Proteasome</keyword>
<dbReference type="GO" id="GO:0005829">
    <property type="term" value="C:cytosol"/>
    <property type="evidence" value="ECO:0007669"/>
    <property type="project" value="TreeGrafter"/>
</dbReference>
<proteinExistence type="predicted"/>
<reference evidence="2 3" key="1">
    <citation type="submission" date="2015-04" db="EMBL/GenBank/DDBJ databases">
        <title>Lasius niger genome sequencing.</title>
        <authorList>
            <person name="Konorov E.A."/>
            <person name="Nikitin M.A."/>
            <person name="Kirill M.V."/>
            <person name="Chang P."/>
        </authorList>
    </citation>
    <scope>NUCLEOTIDE SEQUENCE [LARGE SCALE GENOMIC DNA]</scope>
    <source>
        <tissue evidence="2">Whole</tissue>
    </source>
</reference>
<dbReference type="PANTHER" id="PTHR32170:SF3">
    <property type="entry name" value="PROTEASOME ACTIVATOR COMPLEX SUBUNIT 4"/>
    <property type="match status" value="1"/>
</dbReference>
<dbReference type="PANTHER" id="PTHR32170">
    <property type="entry name" value="PROTEASOME ACTIVATOR COMPLEX SUBUNIT 4"/>
    <property type="match status" value="1"/>
</dbReference>
<sequence length="322" mass="37852">MESEMIIDECNSSEEDSPTNPRRLLSSRRDLGFQPQKELVYNKLLPYTDELDEESRVWLAEIKGNLGRAVMLRELNPGCVFWSGKLNIYIKLYGMKFSKEDHIAFVKLMYELVTIPNLEPNLINKFCTTLVLLLKKKELISPDELELPWRPLYEITRLLRENLAGIYRHPILLKNILHCVIRSVKIYFPLNATQEILDELRPTFCPLDNMTMRTSLQTLECFLPLQLPPEHHSIGHQLWFDEFMTMWKVCHNAPQWENNMMSLMARLATCNIGYIDWEPHFPLMFTRFIRCLNLPVTYKQTQSSKIHKLEIAPIAMWIVAVL</sequence>
<name>A0A0J7K0B1_LASNI</name>
<dbReference type="GO" id="GO:0010499">
    <property type="term" value="P:proteasomal ubiquitin-independent protein catabolic process"/>
    <property type="evidence" value="ECO:0007669"/>
    <property type="project" value="TreeGrafter"/>
</dbReference>
<feature type="compositionally biased region" description="Acidic residues" evidence="1">
    <location>
        <begin position="1"/>
        <end position="17"/>
    </location>
</feature>
<dbReference type="OrthoDB" id="17907at2759"/>
<protein>
    <submittedName>
        <fullName evidence="2">Proteasome activator complex subunit 4</fullName>
    </submittedName>
</protein>
<dbReference type="STRING" id="67767.A0A0J7K0B1"/>
<dbReference type="GO" id="GO:0000502">
    <property type="term" value="C:proteasome complex"/>
    <property type="evidence" value="ECO:0007669"/>
    <property type="project" value="UniProtKB-KW"/>
</dbReference>
<evidence type="ECO:0000313" key="3">
    <source>
        <dbReference type="Proteomes" id="UP000036403"/>
    </source>
</evidence>
<comment type="caution">
    <text evidence="2">The sequence shown here is derived from an EMBL/GenBank/DDBJ whole genome shotgun (WGS) entry which is preliminary data.</text>
</comment>
<dbReference type="InterPro" id="IPR035309">
    <property type="entry name" value="PSME4"/>
</dbReference>
<evidence type="ECO:0000256" key="1">
    <source>
        <dbReference type="SAM" id="MobiDB-lite"/>
    </source>
</evidence>
<gene>
    <name evidence="2" type="ORF">RF55_19636</name>
</gene>
<evidence type="ECO:0000313" key="2">
    <source>
        <dbReference type="EMBL" id="KMQ83571.1"/>
    </source>
</evidence>
<feature type="non-terminal residue" evidence="2">
    <location>
        <position position="322"/>
    </location>
</feature>
<keyword evidence="3" id="KW-1185">Reference proteome</keyword>
<dbReference type="Proteomes" id="UP000036403">
    <property type="component" value="Unassembled WGS sequence"/>
</dbReference>
<accession>A0A0J7K0B1</accession>
<dbReference type="GO" id="GO:0070628">
    <property type="term" value="F:proteasome binding"/>
    <property type="evidence" value="ECO:0007669"/>
    <property type="project" value="InterPro"/>
</dbReference>
<dbReference type="PaxDb" id="67767-A0A0J7K0B1"/>
<feature type="region of interest" description="Disordered" evidence="1">
    <location>
        <begin position="1"/>
        <end position="27"/>
    </location>
</feature>
<dbReference type="GO" id="GO:0016504">
    <property type="term" value="F:peptidase activator activity"/>
    <property type="evidence" value="ECO:0007669"/>
    <property type="project" value="InterPro"/>
</dbReference>